<evidence type="ECO:0000256" key="1">
    <source>
        <dbReference type="ARBA" id="ARBA00004123"/>
    </source>
</evidence>
<dbReference type="GO" id="GO:0005634">
    <property type="term" value="C:nucleus"/>
    <property type="evidence" value="ECO:0007669"/>
    <property type="project" value="UniProtKB-SubCell"/>
</dbReference>
<feature type="domain" description="K Homology" evidence="6">
    <location>
        <begin position="289"/>
        <end position="359"/>
    </location>
</feature>
<feature type="compositionally biased region" description="Basic and acidic residues" evidence="5">
    <location>
        <begin position="60"/>
        <end position="81"/>
    </location>
</feature>
<dbReference type="InterPro" id="IPR004087">
    <property type="entry name" value="KH_dom"/>
</dbReference>
<evidence type="ECO:0000313" key="7">
    <source>
        <dbReference type="Ensembl" id="ENSOTSP00005109700.1"/>
    </source>
</evidence>
<dbReference type="GO" id="GO:0003723">
    <property type="term" value="F:RNA binding"/>
    <property type="evidence" value="ECO:0007669"/>
    <property type="project" value="UniProtKB-UniRule"/>
</dbReference>
<evidence type="ECO:0000256" key="2">
    <source>
        <dbReference type="ARBA" id="ARBA00022737"/>
    </source>
</evidence>
<sequence length="672" mass="68624">MSDYGSPGAGAGAGGKKDAFADAVQRARQIAAKIGGDAGPPSNNGGAGGGEGFPFQTLKRSLEDGDQPDAKKMSSQGDRDSATALSIGAQLAALSQQSVRPSTMTEEYRVPDGMVGLIIGRGGEQINKIQQDSGCKVQIAPGEQLDSGGMPERSVSLTGNPDAIAKAKMFLDEIVSRGRGAPSSSFHESTNGQSGSMQEMMIPAGKAGLIIGKGGETIKQLQERAGVKMILIQDGSQPPNMDKPLRIIGDPYKVQQAKELVNEILRERDHAGFGDRNNFGNQMGGGGGGGGGMDVPVPRHSVGVVIGRSGEMIKKIQADAGVRIQFKPDDGAGPDKIAHIMGPPDRCEHAASIINELLQSIRVREDGGQGGPPGPPGTGGMPQGGHGRGRGQGNWGGPPGGEVTFSIPAHKCGLVIGRGGENVKAINQQTGAFVEISRQPPPNGDPNFKLFIIRGSPQQIDHAKQLIEDKIEAPLCPLGGGPGGPGPAGPMGPYNPNPYNPGPGGPGGPPHGGPPGGHGYGAPQGWGNTFQQWQAPGGPHDPNKAAADPNAAWAAYYAQYYQQQPGGAMPGQAPNAPAAAPVQADPSQAAQTPGGQPDYTKAWEEYYKKMGMAQPGGGAAAAPAAAVAGGGAGGQQDYSAAWAEYYRQQAAFYGPGGAPGQAATPQQGQQAQ</sequence>
<feature type="compositionally biased region" description="Pro residues" evidence="5">
    <location>
        <begin position="484"/>
        <end position="513"/>
    </location>
</feature>
<organism evidence="7 8">
    <name type="scientific">Oncorhynchus tshawytscha</name>
    <name type="common">Chinook salmon</name>
    <name type="synonym">Salmo tshawytscha</name>
    <dbReference type="NCBI Taxonomy" id="74940"/>
    <lineage>
        <taxon>Eukaryota</taxon>
        <taxon>Metazoa</taxon>
        <taxon>Chordata</taxon>
        <taxon>Craniata</taxon>
        <taxon>Vertebrata</taxon>
        <taxon>Euteleostomi</taxon>
        <taxon>Actinopterygii</taxon>
        <taxon>Neopterygii</taxon>
        <taxon>Teleostei</taxon>
        <taxon>Protacanthopterygii</taxon>
        <taxon>Salmoniformes</taxon>
        <taxon>Salmonidae</taxon>
        <taxon>Salmoninae</taxon>
        <taxon>Oncorhynchus</taxon>
    </lineage>
</organism>
<reference evidence="7" key="2">
    <citation type="submission" date="2025-08" db="UniProtKB">
        <authorList>
            <consortium name="Ensembl"/>
        </authorList>
    </citation>
    <scope>IDENTIFICATION</scope>
</reference>
<feature type="domain" description="K Homology" evidence="6">
    <location>
        <begin position="399"/>
        <end position="472"/>
    </location>
</feature>
<dbReference type="InterPro" id="IPR004088">
    <property type="entry name" value="KH_dom_type_1"/>
</dbReference>
<evidence type="ECO:0000259" key="6">
    <source>
        <dbReference type="SMART" id="SM00322"/>
    </source>
</evidence>
<dbReference type="FunFam" id="3.30.1370.10:FF:000007">
    <property type="entry name" value="far upstream element-binding protein 1 isoform X1"/>
    <property type="match status" value="1"/>
</dbReference>
<dbReference type="Pfam" id="PF00013">
    <property type="entry name" value="KH_1"/>
    <property type="match status" value="4"/>
</dbReference>
<protein>
    <recommendedName>
        <fullName evidence="6">K Homology domain-containing protein</fullName>
    </recommendedName>
</protein>
<dbReference type="InterPro" id="IPR015096">
    <property type="entry name" value="FUBP_C"/>
</dbReference>
<dbReference type="Proteomes" id="UP000694402">
    <property type="component" value="Unassembled WGS sequence"/>
</dbReference>
<dbReference type="GO" id="GO:0006355">
    <property type="term" value="P:regulation of DNA-templated transcription"/>
    <property type="evidence" value="ECO:0007669"/>
    <property type="project" value="InterPro"/>
</dbReference>
<dbReference type="Ensembl" id="ENSOTST00005116041.1">
    <property type="protein sequence ID" value="ENSOTSP00005109700.1"/>
    <property type="gene ID" value="ENSOTSG00005075844.1"/>
</dbReference>
<evidence type="ECO:0000256" key="5">
    <source>
        <dbReference type="SAM" id="MobiDB-lite"/>
    </source>
</evidence>
<keyword evidence="2" id="KW-0677">Repeat</keyword>
<reference evidence="7" key="3">
    <citation type="submission" date="2025-09" db="UniProtKB">
        <authorList>
            <consortium name="Ensembl"/>
        </authorList>
    </citation>
    <scope>IDENTIFICATION</scope>
</reference>
<comment type="subcellular location">
    <subcellularLocation>
        <location evidence="1">Nucleus</location>
    </subcellularLocation>
</comment>
<feature type="domain" description="K Homology" evidence="6">
    <location>
        <begin position="194"/>
        <end position="266"/>
    </location>
</feature>
<accession>A0AAZ3NZE1</accession>
<evidence type="ECO:0000313" key="8">
    <source>
        <dbReference type="Proteomes" id="UP000694402"/>
    </source>
</evidence>
<keyword evidence="4" id="KW-0694">RNA-binding</keyword>
<feature type="region of interest" description="Disordered" evidence="5">
    <location>
        <begin position="567"/>
        <end position="599"/>
    </location>
</feature>
<dbReference type="AlphaFoldDB" id="A0AAZ3NZE1"/>
<reference evidence="8" key="1">
    <citation type="journal article" date="2018" name="PLoS ONE">
        <title>Chinook salmon (Oncorhynchus tshawytscha) genome and transcriptome.</title>
        <authorList>
            <person name="Christensen K.A."/>
            <person name="Leong J.S."/>
            <person name="Sakhrani D."/>
            <person name="Biagi C.A."/>
            <person name="Minkley D.R."/>
            <person name="Withler R.E."/>
            <person name="Rondeau E.B."/>
            <person name="Koop B.F."/>
            <person name="Devlin R.H."/>
        </authorList>
    </citation>
    <scope>NUCLEOTIDE SEQUENCE [LARGE SCALE GENOMIC DNA]</scope>
</reference>
<feature type="compositionally biased region" description="Low complexity" evidence="5">
    <location>
        <begin position="567"/>
        <end position="591"/>
    </location>
</feature>
<dbReference type="CDD" id="cd22482">
    <property type="entry name" value="KH-I_FUBP2_rpt2"/>
    <property type="match status" value="1"/>
</dbReference>
<dbReference type="PANTHER" id="PTHR10288">
    <property type="entry name" value="KH DOMAIN CONTAINING RNA BINDING PROTEIN"/>
    <property type="match status" value="1"/>
</dbReference>
<feature type="region of interest" description="Disordered" evidence="5">
    <location>
        <begin position="474"/>
        <end position="547"/>
    </location>
</feature>
<keyword evidence="8" id="KW-1185">Reference proteome</keyword>
<feature type="region of interest" description="Disordered" evidence="5">
    <location>
        <begin position="614"/>
        <end position="635"/>
    </location>
</feature>
<feature type="region of interest" description="Disordered" evidence="5">
    <location>
        <begin position="364"/>
        <end position="404"/>
    </location>
</feature>
<feature type="domain" description="K Homology" evidence="6">
    <location>
        <begin position="102"/>
        <end position="176"/>
    </location>
</feature>
<dbReference type="InterPro" id="IPR047369">
    <property type="entry name" value="KH-I_FUBP2_rpt2"/>
</dbReference>
<feature type="region of interest" description="Disordered" evidence="5">
    <location>
        <begin position="33"/>
        <end position="82"/>
    </location>
</feature>
<name>A0AAZ3NZE1_ONCTS</name>
<dbReference type="GeneTree" id="ENSGT00940000156051"/>
<dbReference type="CDD" id="cd22485">
    <property type="entry name" value="KH-I_FUBP2_rpt3"/>
    <property type="match status" value="1"/>
</dbReference>
<keyword evidence="3" id="KW-0539">Nucleus</keyword>
<dbReference type="InterPro" id="IPR047371">
    <property type="entry name" value="KH-I_FUBP2_rpt4"/>
</dbReference>
<feature type="region of interest" description="Disordered" evidence="5">
    <location>
        <begin position="1"/>
        <end position="20"/>
    </location>
</feature>
<feature type="compositionally biased region" description="Gly residues" evidence="5">
    <location>
        <begin position="377"/>
        <end position="400"/>
    </location>
</feature>
<dbReference type="InterPro" id="IPR047370">
    <property type="entry name" value="KH-I_FUBP2_rpt3"/>
</dbReference>
<feature type="compositionally biased region" description="Gly residues" evidence="5">
    <location>
        <begin position="514"/>
        <end position="524"/>
    </location>
</feature>
<evidence type="ECO:0000256" key="4">
    <source>
        <dbReference type="PROSITE-ProRule" id="PRU00117"/>
    </source>
</evidence>
<evidence type="ECO:0000256" key="3">
    <source>
        <dbReference type="ARBA" id="ARBA00023242"/>
    </source>
</evidence>
<dbReference type="CDD" id="cd22488">
    <property type="entry name" value="KH-I_FUBP2_rpt4"/>
    <property type="match status" value="1"/>
</dbReference>
<gene>
    <name evidence="7" type="primary">KHSRP</name>
</gene>
<dbReference type="Pfam" id="PF09005">
    <property type="entry name" value="FUBP_C"/>
    <property type="match status" value="2"/>
</dbReference>
<dbReference type="SMART" id="SM00322">
    <property type="entry name" value="KH"/>
    <property type="match status" value="4"/>
</dbReference>
<proteinExistence type="predicted"/>
<dbReference type="PROSITE" id="PS50084">
    <property type="entry name" value="KH_TYPE_1"/>
    <property type="match status" value="4"/>
</dbReference>